<keyword evidence="1" id="KW-0812">Transmembrane</keyword>
<feature type="transmembrane region" description="Helical" evidence="1">
    <location>
        <begin position="12"/>
        <end position="33"/>
    </location>
</feature>
<gene>
    <name evidence="2" type="ORF">O3P16_01040</name>
</gene>
<dbReference type="Proteomes" id="UP001210231">
    <property type="component" value="Unassembled WGS sequence"/>
</dbReference>
<reference evidence="2 3" key="1">
    <citation type="submission" date="2022-12" db="EMBL/GenBank/DDBJ databases">
        <title>Chitinophagaceae gen. sp. nov., a new member of the family Chitinophagaceae, isolated from soil in a chemical factory.</title>
        <authorList>
            <person name="Ke Z."/>
        </authorList>
    </citation>
    <scope>NUCLEOTIDE SEQUENCE [LARGE SCALE GENOMIC DNA]</scope>
    <source>
        <strain evidence="2 3">LY-5</strain>
    </source>
</reference>
<protein>
    <submittedName>
        <fullName evidence="2">Uncharacterized protein</fullName>
    </submittedName>
</protein>
<evidence type="ECO:0000313" key="3">
    <source>
        <dbReference type="Proteomes" id="UP001210231"/>
    </source>
</evidence>
<comment type="caution">
    <text evidence="2">The sequence shown here is derived from an EMBL/GenBank/DDBJ whole genome shotgun (WGS) entry which is preliminary data.</text>
</comment>
<proteinExistence type="predicted"/>
<organism evidence="2 3">
    <name type="scientific">Polluticaenibacter yanchengensis</name>
    <dbReference type="NCBI Taxonomy" id="3014562"/>
    <lineage>
        <taxon>Bacteria</taxon>
        <taxon>Pseudomonadati</taxon>
        <taxon>Bacteroidota</taxon>
        <taxon>Chitinophagia</taxon>
        <taxon>Chitinophagales</taxon>
        <taxon>Chitinophagaceae</taxon>
        <taxon>Polluticaenibacter</taxon>
    </lineage>
</organism>
<feature type="transmembrane region" description="Helical" evidence="1">
    <location>
        <begin position="53"/>
        <end position="70"/>
    </location>
</feature>
<evidence type="ECO:0000256" key="1">
    <source>
        <dbReference type="SAM" id="Phobius"/>
    </source>
</evidence>
<accession>A0ABT4UEW6</accession>
<sequence>MNSRHRSSYKTGKAIMEFFMTLLWLFFGIFIAFSEKIIGTDFFENSPFLQGGMRWFIAALFVLYGIFRAFRAVKLFKNRHNNED</sequence>
<name>A0ABT4UEW6_9BACT</name>
<dbReference type="EMBL" id="JAQGEF010000001">
    <property type="protein sequence ID" value="MDA3613376.1"/>
    <property type="molecule type" value="Genomic_DNA"/>
</dbReference>
<keyword evidence="1" id="KW-1133">Transmembrane helix</keyword>
<keyword evidence="1" id="KW-0472">Membrane</keyword>
<keyword evidence="3" id="KW-1185">Reference proteome</keyword>
<evidence type="ECO:0000313" key="2">
    <source>
        <dbReference type="EMBL" id="MDA3613376.1"/>
    </source>
</evidence>